<evidence type="ECO:0000313" key="2">
    <source>
        <dbReference type="Proteomes" id="UP000322634"/>
    </source>
</evidence>
<keyword evidence="2" id="KW-1185">Reference proteome</keyword>
<dbReference type="AlphaFoldDB" id="A0A5D0TTB0"/>
<dbReference type="Proteomes" id="UP000322634">
    <property type="component" value="Unassembled WGS sequence"/>
</dbReference>
<accession>A0A5D0TTB0</accession>
<reference evidence="1 2" key="1">
    <citation type="submission" date="2019-08" db="EMBL/GenBank/DDBJ databases">
        <title>Actinomadura sp. nov. CYP1-5 isolated from mountain soil.</title>
        <authorList>
            <person name="Songsumanus A."/>
            <person name="Kuncharoen N."/>
            <person name="Kudo T."/>
            <person name="Yuki M."/>
            <person name="Igarashi Y."/>
            <person name="Tanasupawat S."/>
        </authorList>
    </citation>
    <scope>NUCLEOTIDE SEQUENCE [LARGE SCALE GENOMIC DNA]</scope>
    <source>
        <strain evidence="1 2">GKU157</strain>
    </source>
</reference>
<name>A0A5D0TTB0_9ACTN</name>
<evidence type="ECO:0000313" key="1">
    <source>
        <dbReference type="EMBL" id="TYC08586.1"/>
    </source>
</evidence>
<gene>
    <name evidence="1" type="ORF">FXF65_37470</name>
</gene>
<protein>
    <submittedName>
        <fullName evidence="1">Uncharacterized protein</fullName>
    </submittedName>
</protein>
<dbReference type="EMBL" id="VSFF01000016">
    <property type="protein sequence ID" value="TYC08586.1"/>
    <property type="molecule type" value="Genomic_DNA"/>
</dbReference>
<sequence length="74" mass="8410">MEGVVKLRFEFSVEIDASLFQAVEALNPQGVRKRAACEFAADITETDFYEKFVDKVTWYRMGGSDIPYVVEHAS</sequence>
<dbReference type="OrthoDB" id="9790413at2"/>
<organism evidence="1 2">
    <name type="scientific">Actinomadura syzygii</name>
    <dbReference type="NCBI Taxonomy" id="1427538"/>
    <lineage>
        <taxon>Bacteria</taxon>
        <taxon>Bacillati</taxon>
        <taxon>Actinomycetota</taxon>
        <taxon>Actinomycetes</taxon>
        <taxon>Streptosporangiales</taxon>
        <taxon>Thermomonosporaceae</taxon>
        <taxon>Actinomadura</taxon>
    </lineage>
</organism>
<comment type="caution">
    <text evidence="1">The sequence shown here is derived from an EMBL/GenBank/DDBJ whole genome shotgun (WGS) entry which is preliminary data.</text>
</comment>
<proteinExistence type="predicted"/>
<dbReference type="RefSeq" id="WP_148354875.1">
    <property type="nucleotide sequence ID" value="NZ_JBHSBF010000002.1"/>
</dbReference>